<evidence type="ECO:0000256" key="1">
    <source>
        <dbReference type="ARBA" id="ARBA00004613"/>
    </source>
</evidence>
<dbReference type="RefSeq" id="WP_149727658.1">
    <property type="nucleotide sequence ID" value="NZ_VUJV01000002.1"/>
</dbReference>
<dbReference type="PANTHER" id="PTHR38340:SF1">
    <property type="entry name" value="S-LAYER PROTEIN"/>
    <property type="match status" value="1"/>
</dbReference>
<reference evidence="5 6" key="1">
    <citation type="submission" date="2019-09" db="EMBL/GenBank/DDBJ databases">
        <title>Nocardioides panacisoli sp. nov., isolated from the soil of a ginseng field.</title>
        <authorList>
            <person name="Cho C."/>
        </authorList>
    </citation>
    <scope>NUCLEOTIDE SEQUENCE [LARGE SCALE GENOMIC DNA]</scope>
    <source>
        <strain evidence="5 6">BN130099</strain>
    </source>
</reference>
<keyword evidence="6" id="KW-1185">Reference proteome</keyword>
<dbReference type="Gene3D" id="2.150.10.10">
    <property type="entry name" value="Serralysin-like metalloprotease, C-terminal"/>
    <property type="match status" value="2"/>
</dbReference>
<proteinExistence type="predicted"/>
<evidence type="ECO:0000256" key="3">
    <source>
        <dbReference type="SAM" id="MobiDB-lite"/>
    </source>
</evidence>
<dbReference type="Pfam" id="PF00353">
    <property type="entry name" value="HemolysinCabind"/>
    <property type="match status" value="5"/>
</dbReference>
<comment type="subcellular location">
    <subcellularLocation>
        <location evidence="1">Secreted</location>
    </subcellularLocation>
</comment>
<dbReference type="Proteomes" id="UP000325003">
    <property type="component" value="Unassembled WGS sequence"/>
</dbReference>
<dbReference type="InterPro" id="IPR001343">
    <property type="entry name" value="Hemolysn_Ca-bd"/>
</dbReference>
<dbReference type="InterPro" id="IPR011049">
    <property type="entry name" value="Serralysin-like_metalloprot_C"/>
</dbReference>
<dbReference type="SUPFAM" id="SSF51120">
    <property type="entry name" value="beta-Roll"/>
    <property type="match status" value="3"/>
</dbReference>
<dbReference type="PROSITE" id="PS00330">
    <property type="entry name" value="HEMOLYSIN_CALCIUM"/>
    <property type="match status" value="2"/>
</dbReference>
<dbReference type="InterPro" id="IPR050557">
    <property type="entry name" value="RTX_toxin/Mannuronan_C5-epim"/>
</dbReference>
<accession>A0A5B1LIL9</accession>
<comment type="caution">
    <text evidence="5">The sequence shown here is derived from an EMBL/GenBank/DDBJ whole genome shotgun (WGS) entry which is preliminary data.</text>
</comment>
<feature type="region of interest" description="Disordered" evidence="3">
    <location>
        <begin position="1182"/>
        <end position="1223"/>
    </location>
</feature>
<gene>
    <name evidence="5" type="ORF">F0U44_07385</name>
</gene>
<evidence type="ECO:0000256" key="2">
    <source>
        <dbReference type="ARBA" id="ARBA00022525"/>
    </source>
</evidence>
<dbReference type="GO" id="GO:0005509">
    <property type="term" value="F:calcium ion binding"/>
    <property type="evidence" value="ECO:0007669"/>
    <property type="project" value="InterPro"/>
</dbReference>
<keyword evidence="2" id="KW-0964">Secreted</keyword>
<dbReference type="PANTHER" id="PTHR38340">
    <property type="entry name" value="S-LAYER PROTEIN"/>
    <property type="match status" value="1"/>
</dbReference>
<sequence length="1223" mass="125617">MSTSVRRRAAATLLAVAGLVVIPAFVPAAAGQSGQADQPAPDAGPAVPDCDLGAAQSPRDELVGCTDVVLTFDSAPDVGATTTVDVAVTSAKEIRGAELTLRANSGFALTGTPGFADRGAQESGVGPMTAVARSIDLAADRTVHFSVTVTGAKAGLGVLQARLDTTGGAFDGGDELSVRLGRRTDLTTPRRPRLIPSREPVQLATQQTGLAPYHRAPLRGRRALDPGTPGASCSSGRITYADELGEAQVSANLTLQIWDADDDSADDDLLAETLTDADGAFDLCFESTDDEGGGQEIYIAIRTENGAWRIRDTPSSNATYVLTSSSVGINDPATFDWGDFLVDNDYGRLLHAFASLNLLYNWQFDVSGGYLDNAGDTRQMVANWTPTSTDGTYYDVAANDIHLVADDPDADYLTISEAAKALMDALYDDAYPATPNCSRNFLTSTSTGCAWTRGWADWVAARVLDDPYLRYSNGNSYGLEAQGWGDFYIDYGVQGDTFEYRVAGALIDLSDSTNENYWDRHGEGGATASTEEIYTSAAQREVSDTLFDYFTNDRVGEGDTGYYARASLFQNTIDYTHRDPLVSGEPLTRPGAPPAPSGLAYSYEAQASFWGGVAVRPAGLYDFDLSLYSDEAQTDLLALSSIATTGVIDYVVVDGHHSTGDFYPYVQDFSFAGPYRIEEMTGSVALALGTTQLSFLGKEVLQVLDVGADAGVVQYIGVRPDPSLDVSILAHVSDPSNATTWAQPRNSRVAGADNLSAGQRGFLTYSVPTADQTGLVVLNESGTAASYTLYRDTAGPGSPTVLADGGNPSTYDTSVDLALSASASNGAGSTPLYQMQISTDGAFDSEPWVDYATTGTATLPAGLGSKTVSVRYRNAAGAISATATDTINVVATPMCNSLTPTVAGFGTVTGTAGSDVIVGGPGADVISGLGGNDTICGLGGNDSVNDGPGADTVFGDNGNDVVKQPATGDAGDVFDGGAGIDQVSYGARSGNITVTLDANADDGLAGEGDLVQTTIENVTTGGGNDTLLGTSAANRLIGNGGADIIIGAGGNDYLTGNGGVDTLRGGDGNDTILAGDGDDTIEEGTTANGTDLIKGGTGSDLVTYENRSLGVAIRLNGVPTSGASGENDKILNCEHALGGAGNDTLVGHVTADTLSGAGGNDTITGNGNADALTGGPGADVLNGGNGNDNLTTTDGVNGNDTANGGAGSDTATTDPGDIRISIP</sequence>
<protein>
    <submittedName>
        <fullName evidence="5">Calcium-binding protein</fullName>
    </submittedName>
</protein>
<organism evidence="5 6">
    <name type="scientific">Nocardioides humilatus</name>
    <dbReference type="NCBI Taxonomy" id="2607660"/>
    <lineage>
        <taxon>Bacteria</taxon>
        <taxon>Bacillati</taxon>
        <taxon>Actinomycetota</taxon>
        <taxon>Actinomycetes</taxon>
        <taxon>Propionibacteriales</taxon>
        <taxon>Nocardioidaceae</taxon>
        <taxon>Nocardioides</taxon>
    </lineage>
</organism>
<evidence type="ECO:0000256" key="4">
    <source>
        <dbReference type="SAM" id="SignalP"/>
    </source>
</evidence>
<evidence type="ECO:0000313" key="6">
    <source>
        <dbReference type="Proteomes" id="UP000325003"/>
    </source>
</evidence>
<feature type="signal peptide" evidence="4">
    <location>
        <begin position="1"/>
        <end position="28"/>
    </location>
</feature>
<feature type="chain" id="PRO_5022977435" evidence="4">
    <location>
        <begin position="29"/>
        <end position="1223"/>
    </location>
</feature>
<evidence type="ECO:0000313" key="5">
    <source>
        <dbReference type="EMBL" id="KAA1420234.1"/>
    </source>
</evidence>
<dbReference type="EMBL" id="VUJV01000002">
    <property type="protein sequence ID" value="KAA1420234.1"/>
    <property type="molecule type" value="Genomic_DNA"/>
</dbReference>
<dbReference type="AlphaFoldDB" id="A0A5B1LIL9"/>
<dbReference type="InterPro" id="IPR018511">
    <property type="entry name" value="Hemolysin-typ_Ca-bd_CS"/>
</dbReference>
<keyword evidence="4" id="KW-0732">Signal</keyword>
<dbReference type="PRINTS" id="PR00313">
    <property type="entry name" value="CABNDNGRPT"/>
</dbReference>
<reference evidence="5 6" key="2">
    <citation type="submission" date="2019-09" db="EMBL/GenBank/DDBJ databases">
        <authorList>
            <person name="Jin C."/>
        </authorList>
    </citation>
    <scope>NUCLEOTIDE SEQUENCE [LARGE SCALE GENOMIC DNA]</scope>
    <source>
        <strain evidence="5 6">BN130099</strain>
    </source>
</reference>
<name>A0A5B1LIL9_9ACTN</name>
<feature type="compositionally biased region" description="Low complexity" evidence="3">
    <location>
        <begin position="1182"/>
        <end position="1203"/>
    </location>
</feature>
<dbReference type="GO" id="GO:0005576">
    <property type="term" value="C:extracellular region"/>
    <property type="evidence" value="ECO:0007669"/>
    <property type="project" value="UniProtKB-SubCell"/>
</dbReference>